<accession>A0A6J5QHS5</accession>
<protein>
    <submittedName>
        <fullName evidence="1">Uncharacterized protein</fullName>
    </submittedName>
</protein>
<dbReference type="EMBL" id="LR797311">
    <property type="protein sequence ID" value="CAB4202034.1"/>
    <property type="molecule type" value="Genomic_DNA"/>
</dbReference>
<dbReference type="Pfam" id="PF19174">
    <property type="entry name" value="DUF5856"/>
    <property type="match status" value="1"/>
</dbReference>
<evidence type="ECO:0000313" key="2">
    <source>
        <dbReference type="EMBL" id="CAB4202034.1"/>
    </source>
</evidence>
<name>A0A6J5QHS5_9CAUD</name>
<reference evidence="1" key="1">
    <citation type="submission" date="2020-05" db="EMBL/GenBank/DDBJ databases">
        <authorList>
            <person name="Chiriac C."/>
            <person name="Salcher M."/>
            <person name="Ghai R."/>
            <person name="Kavagutti S V."/>
        </authorList>
    </citation>
    <scope>NUCLEOTIDE SEQUENCE</scope>
</reference>
<proteinExistence type="predicted"/>
<dbReference type="InterPro" id="IPR043876">
    <property type="entry name" value="DUF5856"/>
</dbReference>
<dbReference type="EMBL" id="LR797059">
    <property type="protein sequence ID" value="CAB4184139.1"/>
    <property type="molecule type" value="Genomic_DNA"/>
</dbReference>
<sequence length="120" mass="13502">MKASDFVGLLFLARDVAHSVHLNTRSFSKHSALNTFYDGIIDHADAFAEAYQGRNGLIGPITLMSAKKTSNIIEFLEDQLKEIESVRYDVCDKTDTALQQLIDNIVDLYLSTLYKLKFLA</sequence>
<gene>
    <name evidence="1" type="ORF">UFOVP1101_39</name>
    <name evidence="2" type="ORF">UFOVP1362_43</name>
</gene>
<organism evidence="1">
    <name type="scientific">uncultured Caudovirales phage</name>
    <dbReference type="NCBI Taxonomy" id="2100421"/>
    <lineage>
        <taxon>Viruses</taxon>
        <taxon>Duplodnaviria</taxon>
        <taxon>Heunggongvirae</taxon>
        <taxon>Uroviricota</taxon>
        <taxon>Caudoviricetes</taxon>
        <taxon>Peduoviridae</taxon>
        <taxon>Maltschvirus</taxon>
        <taxon>Maltschvirus maltsch</taxon>
    </lineage>
</organism>
<evidence type="ECO:0000313" key="1">
    <source>
        <dbReference type="EMBL" id="CAB4184139.1"/>
    </source>
</evidence>